<evidence type="ECO:0000313" key="1">
    <source>
        <dbReference type="EMBL" id="SEA21883.1"/>
    </source>
</evidence>
<dbReference type="STRING" id="408074.SAMN05660909_01176"/>
<dbReference type="AlphaFoldDB" id="A0A1H3ZDM4"/>
<dbReference type="EMBL" id="FNRL01000004">
    <property type="protein sequence ID" value="SEA21883.1"/>
    <property type="molecule type" value="Genomic_DNA"/>
</dbReference>
<gene>
    <name evidence="1" type="ORF">SAMN05660909_01176</name>
</gene>
<sequence length="60" mass="7069">MKKTQEMLQTFPVKANLQGRPFRDRHNLAINSPVITNLWKKSTRRMPAVEDRYCASMYSL</sequence>
<accession>A0A1H3ZDM4</accession>
<protein>
    <submittedName>
        <fullName evidence="1">Uncharacterized protein</fullName>
    </submittedName>
</protein>
<reference evidence="2" key="1">
    <citation type="submission" date="2016-10" db="EMBL/GenBank/DDBJ databases">
        <authorList>
            <person name="Varghese N."/>
            <person name="Submissions S."/>
        </authorList>
    </citation>
    <scope>NUCLEOTIDE SEQUENCE [LARGE SCALE GENOMIC DNA]</scope>
    <source>
        <strain evidence="2">DSM 23920</strain>
    </source>
</reference>
<organism evidence="1 2">
    <name type="scientific">Chitinophaga terrae</name>
    <name type="common">ex Kim and Jung 2007</name>
    <dbReference type="NCBI Taxonomy" id="408074"/>
    <lineage>
        <taxon>Bacteria</taxon>
        <taxon>Pseudomonadati</taxon>
        <taxon>Bacteroidota</taxon>
        <taxon>Chitinophagia</taxon>
        <taxon>Chitinophagales</taxon>
        <taxon>Chitinophagaceae</taxon>
        <taxon>Chitinophaga</taxon>
    </lineage>
</organism>
<keyword evidence="2" id="KW-1185">Reference proteome</keyword>
<dbReference type="Proteomes" id="UP000199656">
    <property type="component" value="Unassembled WGS sequence"/>
</dbReference>
<evidence type="ECO:0000313" key="2">
    <source>
        <dbReference type="Proteomes" id="UP000199656"/>
    </source>
</evidence>
<proteinExistence type="predicted"/>
<name>A0A1H3ZDM4_9BACT</name>